<reference evidence="1" key="1">
    <citation type="submission" date="2020-08" db="EMBL/GenBank/DDBJ databases">
        <title>Multicomponent nature underlies the extraordinary mechanical properties of spider dragline silk.</title>
        <authorList>
            <person name="Kono N."/>
            <person name="Nakamura H."/>
            <person name="Mori M."/>
            <person name="Yoshida Y."/>
            <person name="Ohtoshi R."/>
            <person name="Malay A.D."/>
            <person name="Moran D.A.P."/>
            <person name="Tomita M."/>
            <person name="Numata K."/>
            <person name="Arakawa K."/>
        </authorList>
    </citation>
    <scope>NUCLEOTIDE SEQUENCE</scope>
</reference>
<dbReference type="EMBL" id="BMAW01015478">
    <property type="protein sequence ID" value="GFT43970.1"/>
    <property type="molecule type" value="Genomic_DNA"/>
</dbReference>
<comment type="caution">
    <text evidence="1">The sequence shown here is derived from an EMBL/GenBank/DDBJ whole genome shotgun (WGS) entry which is preliminary data.</text>
</comment>
<dbReference type="AlphaFoldDB" id="A0A8X6TRT1"/>
<accession>A0A8X6TRT1</accession>
<evidence type="ECO:0000313" key="1">
    <source>
        <dbReference type="EMBL" id="GFT43970.1"/>
    </source>
</evidence>
<dbReference type="Proteomes" id="UP000887013">
    <property type="component" value="Unassembled WGS sequence"/>
</dbReference>
<protein>
    <submittedName>
        <fullName evidence="1">Uncharacterized protein</fullName>
    </submittedName>
</protein>
<evidence type="ECO:0000313" key="2">
    <source>
        <dbReference type="Proteomes" id="UP000887013"/>
    </source>
</evidence>
<keyword evidence="2" id="KW-1185">Reference proteome</keyword>
<proteinExistence type="predicted"/>
<organism evidence="1 2">
    <name type="scientific">Nephila pilipes</name>
    <name type="common">Giant wood spider</name>
    <name type="synonym">Nephila maculata</name>
    <dbReference type="NCBI Taxonomy" id="299642"/>
    <lineage>
        <taxon>Eukaryota</taxon>
        <taxon>Metazoa</taxon>
        <taxon>Ecdysozoa</taxon>
        <taxon>Arthropoda</taxon>
        <taxon>Chelicerata</taxon>
        <taxon>Arachnida</taxon>
        <taxon>Araneae</taxon>
        <taxon>Araneomorphae</taxon>
        <taxon>Entelegynae</taxon>
        <taxon>Araneoidea</taxon>
        <taxon>Nephilidae</taxon>
        <taxon>Nephila</taxon>
    </lineage>
</organism>
<gene>
    <name evidence="1" type="ORF">NPIL_507581</name>
</gene>
<name>A0A8X6TRT1_NEPPI</name>
<sequence>MIIAKAEKWINTKKAAPKNKGNQVINEKPDTREKWKEQTQYKARVCGIVLVHSIICELHVFSPFVPEWGTNPLSRGIKKKNTNGNKSQHVFIRQKKTQGTLCINLFFDT</sequence>